<protein>
    <recommendedName>
        <fullName evidence="12">Ascorbate-specific PTS system EIIC component</fullName>
    </recommendedName>
    <alternativeName>
        <fullName evidence="13">Ascorbate-specific permease IIC component UlaA</fullName>
    </alternativeName>
</protein>
<feature type="transmembrane region" description="Helical" evidence="14">
    <location>
        <begin position="372"/>
        <end position="392"/>
    </location>
</feature>
<comment type="subunit">
    <text evidence="2">Homodimer.</text>
</comment>
<dbReference type="EMBL" id="FMZL01000025">
    <property type="protein sequence ID" value="SDC58734.1"/>
    <property type="molecule type" value="Genomic_DNA"/>
</dbReference>
<dbReference type="Proteomes" id="UP000198528">
    <property type="component" value="Unassembled WGS sequence"/>
</dbReference>
<comment type="similarity">
    <text evidence="11">Belongs to the UlaA family.</text>
</comment>
<dbReference type="InterPro" id="IPR004703">
    <property type="entry name" value="PTS_sugar-sp_permease"/>
</dbReference>
<dbReference type="Pfam" id="PF03611">
    <property type="entry name" value="EIIC-GAT"/>
    <property type="match status" value="1"/>
</dbReference>
<dbReference type="GO" id="GO:0005886">
    <property type="term" value="C:plasma membrane"/>
    <property type="evidence" value="ECO:0007669"/>
    <property type="project" value="UniProtKB-SubCell"/>
</dbReference>
<comment type="function">
    <text evidence="10">The phosphoenolpyruvate-dependent sugar phosphotransferase system (sugar PTS), a major carbohydrate active transport system, catalyzes the phosphorylation of incoming sugar substrates concomitantly with their translocation across the cell membrane. The enzyme II UlaABC PTS system is involved in ascorbate transport.</text>
</comment>
<evidence type="ECO:0000256" key="10">
    <source>
        <dbReference type="ARBA" id="ARBA00037387"/>
    </source>
</evidence>
<evidence type="ECO:0000256" key="13">
    <source>
        <dbReference type="ARBA" id="ARBA00042859"/>
    </source>
</evidence>
<evidence type="ECO:0000256" key="8">
    <source>
        <dbReference type="ARBA" id="ARBA00022989"/>
    </source>
</evidence>
<evidence type="ECO:0000256" key="14">
    <source>
        <dbReference type="SAM" id="Phobius"/>
    </source>
</evidence>
<dbReference type="PANTHER" id="PTHR33843">
    <property type="entry name" value="ASCORBATE-SPECIFIC PTS SYSTEM EIIC COMPONENT"/>
    <property type="match status" value="1"/>
</dbReference>
<feature type="transmembrane region" description="Helical" evidence="14">
    <location>
        <begin position="271"/>
        <end position="291"/>
    </location>
</feature>
<evidence type="ECO:0000256" key="9">
    <source>
        <dbReference type="ARBA" id="ARBA00023136"/>
    </source>
</evidence>
<organism evidence="15 16">
    <name type="scientific">Parafannyhessea umbonata</name>
    <dbReference type="NCBI Taxonomy" id="604330"/>
    <lineage>
        <taxon>Bacteria</taxon>
        <taxon>Bacillati</taxon>
        <taxon>Actinomycetota</taxon>
        <taxon>Coriobacteriia</taxon>
        <taxon>Coriobacteriales</taxon>
        <taxon>Atopobiaceae</taxon>
        <taxon>Parafannyhessea</taxon>
    </lineage>
</organism>
<evidence type="ECO:0000256" key="7">
    <source>
        <dbReference type="ARBA" id="ARBA00022692"/>
    </source>
</evidence>
<keyword evidence="9 14" id="KW-0472">Membrane</keyword>
<evidence type="ECO:0000256" key="12">
    <source>
        <dbReference type="ARBA" id="ARBA00039702"/>
    </source>
</evidence>
<name>A0A1G6MU23_9ACTN</name>
<evidence type="ECO:0000313" key="16">
    <source>
        <dbReference type="Proteomes" id="UP000198528"/>
    </source>
</evidence>
<evidence type="ECO:0000313" key="15">
    <source>
        <dbReference type="EMBL" id="SDC58734.1"/>
    </source>
</evidence>
<dbReference type="NCBIfam" id="NF006923">
    <property type="entry name" value="PRK09410.2-1"/>
    <property type="match status" value="1"/>
</dbReference>
<keyword evidence="3" id="KW-0813">Transport</keyword>
<feature type="transmembrane region" description="Helical" evidence="14">
    <location>
        <begin position="118"/>
        <end position="138"/>
    </location>
</feature>
<keyword evidence="8 14" id="KW-1133">Transmembrane helix</keyword>
<keyword evidence="4" id="KW-1003">Cell membrane</keyword>
<accession>A0A1G6MU23</accession>
<dbReference type="GO" id="GO:0009401">
    <property type="term" value="P:phosphoenolpyruvate-dependent sugar phosphotransferase system"/>
    <property type="evidence" value="ECO:0007669"/>
    <property type="project" value="UniProtKB-KW"/>
</dbReference>
<feature type="transmembrane region" description="Helical" evidence="14">
    <location>
        <begin position="398"/>
        <end position="419"/>
    </location>
</feature>
<evidence type="ECO:0000256" key="3">
    <source>
        <dbReference type="ARBA" id="ARBA00022448"/>
    </source>
</evidence>
<keyword evidence="6" id="KW-0598">Phosphotransferase system</keyword>
<keyword evidence="16" id="KW-1185">Reference proteome</keyword>
<dbReference type="InterPro" id="IPR051562">
    <property type="entry name" value="Ascorbate-PTS_EIIC"/>
</dbReference>
<feature type="transmembrane region" description="Helical" evidence="14">
    <location>
        <begin position="426"/>
        <end position="449"/>
    </location>
</feature>
<feature type="transmembrane region" description="Helical" evidence="14">
    <location>
        <begin position="469"/>
        <end position="492"/>
    </location>
</feature>
<evidence type="ECO:0000256" key="2">
    <source>
        <dbReference type="ARBA" id="ARBA00011738"/>
    </source>
</evidence>
<gene>
    <name evidence="15" type="ORF">SAMN04487824_1257</name>
</gene>
<feature type="transmembrane region" description="Helical" evidence="14">
    <location>
        <begin position="311"/>
        <end position="333"/>
    </location>
</feature>
<evidence type="ECO:0000256" key="11">
    <source>
        <dbReference type="ARBA" id="ARBA00038218"/>
    </source>
</evidence>
<evidence type="ECO:0000256" key="6">
    <source>
        <dbReference type="ARBA" id="ARBA00022683"/>
    </source>
</evidence>
<evidence type="ECO:0000256" key="1">
    <source>
        <dbReference type="ARBA" id="ARBA00004651"/>
    </source>
</evidence>
<sequence length="538" mass="58311">MDILLAAVNWFSKTILSQPAWIIGIIVVIGYALLGKKWYEVLAGFIKASVGYMILSVGSSGLINVFRPVIVGLKGRFNLSAMVIDPYFGNNAVDAGVKAAQAGDFSLANVSFLKGANISQYMLLLLFAYILNIVLVAAKKHTKLRSIFTTGNVQVQQAATALWLIMFCFPGLVGVPALIFMTIILGLYWAVGSNLTIGPTQELTDGAGFAIGHQQMFGIFLASKAAGWMNRRDEVRRAKNPGKTSVFDKKLEDIELPGWLSMFNENMVSTAILMTLFFGIIFIVIGPDYLIKLTSEGTLTGSAALVEGQSFVFYILYNCFQFAVYLTILQLGVRTFVAELTVSFTGISSKLLKGSVPGVDCAVTFGFGSNNAVTLGFMAGAVGQFIAIGILLVTKSPVLVVAGFIPLFFDNAVLGVYANNKGGLKACLIIPFICGLCQVFGSALIASWVQMYAFGGYLGMFDWATVWPLFTVIMKYLGWIGAAIVIVFLVVIPQLQYKAAPKDENGNSAYFLEVEDYEKYAEYRDAAERQAVAKAEGK</sequence>
<feature type="transmembrane region" description="Helical" evidence="14">
    <location>
        <begin position="41"/>
        <end position="63"/>
    </location>
</feature>
<feature type="transmembrane region" description="Helical" evidence="14">
    <location>
        <begin position="159"/>
        <end position="191"/>
    </location>
</feature>
<dbReference type="RefSeq" id="WP_090847490.1">
    <property type="nucleotide sequence ID" value="NZ_FMZL01000025.1"/>
</dbReference>
<dbReference type="AlphaFoldDB" id="A0A1G6MU23"/>
<evidence type="ECO:0000256" key="5">
    <source>
        <dbReference type="ARBA" id="ARBA00022597"/>
    </source>
</evidence>
<evidence type="ECO:0000256" key="4">
    <source>
        <dbReference type="ARBA" id="ARBA00022475"/>
    </source>
</evidence>
<reference evidence="16" key="1">
    <citation type="submission" date="2016-10" db="EMBL/GenBank/DDBJ databases">
        <authorList>
            <person name="Varghese N."/>
            <person name="Submissions S."/>
        </authorList>
    </citation>
    <scope>NUCLEOTIDE SEQUENCE [LARGE SCALE GENOMIC DNA]</scope>
    <source>
        <strain evidence="16">DSM 22619</strain>
    </source>
</reference>
<keyword evidence="7 14" id="KW-0812">Transmembrane</keyword>
<feature type="transmembrane region" description="Helical" evidence="14">
    <location>
        <begin position="15"/>
        <end position="34"/>
    </location>
</feature>
<keyword evidence="5" id="KW-0762">Sugar transport</keyword>
<feature type="transmembrane region" description="Helical" evidence="14">
    <location>
        <begin position="211"/>
        <end position="229"/>
    </location>
</feature>
<comment type="subcellular location">
    <subcellularLocation>
        <location evidence="1">Cell membrane</location>
        <topology evidence="1">Multi-pass membrane protein</topology>
    </subcellularLocation>
</comment>
<dbReference type="PANTHER" id="PTHR33843:SF4">
    <property type="entry name" value="ASCORBATE-SPECIFIC PTS SYSTEM EIIC COMPONENT"/>
    <property type="match status" value="1"/>
</dbReference>
<proteinExistence type="inferred from homology"/>